<dbReference type="SUPFAM" id="SSF51735">
    <property type="entry name" value="NAD(P)-binding Rossmann-fold domains"/>
    <property type="match status" value="1"/>
</dbReference>
<reference evidence="2 3" key="1">
    <citation type="submission" date="2017-04" db="EMBL/GenBank/DDBJ databases">
        <title>Draft genome sequence of Tuber borchii Vittad., a whitish edible truffle.</title>
        <authorList>
            <consortium name="DOE Joint Genome Institute"/>
            <person name="Murat C."/>
            <person name="Kuo A."/>
            <person name="Barry K.W."/>
            <person name="Clum A."/>
            <person name="Dockter R.B."/>
            <person name="Fauchery L."/>
            <person name="Iotti M."/>
            <person name="Kohler A."/>
            <person name="Labutti K."/>
            <person name="Lindquist E.A."/>
            <person name="Lipzen A."/>
            <person name="Ohm R.A."/>
            <person name="Wang M."/>
            <person name="Grigoriev I.V."/>
            <person name="Zambonelli A."/>
            <person name="Martin F.M."/>
        </authorList>
    </citation>
    <scope>NUCLEOTIDE SEQUENCE [LARGE SCALE GENOMIC DNA]</scope>
    <source>
        <strain evidence="2 3">Tbo3840</strain>
    </source>
</reference>
<protein>
    <recommendedName>
        <fullName evidence="1">Gfo/Idh/MocA-like oxidoreductase N-terminal domain-containing protein</fullName>
    </recommendedName>
</protein>
<proteinExistence type="predicted"/>
<evidence type="ECO:0000313" key="2">
    <source>
        <dbReference type="EMBL" id="PUU83001.1"/>
    </source>
</evidence>
<dbReference type="STRING" id="42251.A0A2T7A5H4"/>
<dbReference type="PANTHER" id="PTHR42840">
    <property type="entry name" value="NAD(P)-BINDING ROSSMANN-FOLD SUPERFAMILY PROTEIN-RELATED"/>
    <property type="match status" value="1"/>
</dbReference>
<dbReference type="GO" id="GO:0006740">
    <property type="term" value="P:NADPH regeneration"/>
    <property type="evidence" value="ECO:0007669"/>
    <property type="project" value="TreeGrafter"/>
</dbReference>
<gene>
    <name evidence="2" type="ORF">B9Z19DRAFT_965632</name>
</gene>
<dbReference type="GO" id="GO:0016491">
    <property type="term" value="F:oxidoreductase activity"/>
    <property type="evidence" value="ECO:0007669"/>
    <property type="project" value="TreeGrafter"/>
</dbReference>
<feature type="domain" description="Gfo/Idh/MocA-like oxidoreductase N-terminal" evidence="1">
    <location>
        <begin position="5"/>
        <end position="129"/>
    </location>
</feature>
<name>A0A2T7A5H4_TUBBO</name>
<accession>A0A2T7A5H4</accession>
<sequence>MSTPINVGIIGCGEVAQVVHIPTLIFLPELYKITYLCDISPSAVSHAASKVPSQQPIHTTQNAEELCSSQFVDAVFVLGSDEFHSEHVLLALKHDKHVFVEKPVTLARKDALAIAEGEKHSKGRVMVGYMRRYAAVVEDAIAEIGGREKIIYARVRDIIGPNSTFVGQSGTFPRKFSDSALEDISELAERANNMVSGELTGYGVPVTEQSIGMYRWLTGLGSHDLSLMREILGMPVRENPTLGASLRMPIWNVLFNYGHFTVLYESGVHKIPIFDAHIEVYSENKSVLIQYDTPYVKGLPVTMTVRENVDGKFVERFVRNTYEDPYTLELKSFYRAVREGGKIKTDLGDALEDFELFGMIIKNWRS</sequence>
<evidence type="ECO:0000313" key="3">
    <source>
        <dbReference type="Proteomes" id="UP000244722"/>
    </source>
</evidence>
<dbReference type="OrthoDB" id="64915at2759"/>
<dbReference type="PANTHER" id="PTHR42840:SF7">
    <property type="entry name" value="BINDING ROSSMANN FOLD OXIDOREDUCTASE, PUTATIVE (AFU_ORTHOLOGUE AFUA_4G10190)-RELATED"/>
    <property type="match status" value="1"/>
</dbReference>
<comment type="caution">
    <text evidence="2">The sequence shown here is derived from an EMBL/GenBank/DDBJ whole genome shotgun (WGS) entry which is preliminary data.</text>
</comment>
<evidence type="ECO:0000259" key="1">
    <source>
        <dbReference type="Pfam" id="PF01408"/>
    </source>
</evidence>
<keyword evidence="3" id="KW-1185">Reference proteome</keyword>
<dbReference type="Pfam" id="PF01408">
    <property type="entry name" value="GFO_IDH_MocA"/>
    <property type="match status" value="1"/>
</dbReference>
<dbReference type="InterPro" id="IPR000683">
    <property type="entry name" value="Gfo/Idh/MocA-like_OxRdtase_N"/>
</dbReference>
<dbReference type="Gene3D" id="3.30.360.10">
    <property type="entry name" value="Dihydrodipicolinate Reductase, domain 2"/>
    <property type="match status" value="1"/>
</dbReference>
<dbReference type="InterPro" id="IPR036291">
    <property type="entry name" value="NAD(P)-bd_dom_sf"/>
</dbReference>
<organism evidence="2 3">
    <name type="scientific">Tuber borchii</name>
    <name type="common">White truffle</name>
    <dbReference type="NCBI Taxonomy" id="42251"/>
    <lineage>
        <taxon>Eukaryota</taxon>
        <taxon>Fungi</taxon>
        <taxon>Dikarya</taxon>
        <taxon>Ascomycota</taxon>
        <taxon>Pezizomycotina</taxon>
        <taxon>Pezizomycetes</taxon>
        <taxon>Pezizales</taxon>
        <taxon>Tuberaceae</taxon>
        <taxon>Tuber</taxon>
    </lineage>
</organism>
<dbReference type="Gene3D" id="3.40.50.720">
    <property type="entry name" value="NAD(P)-binding Rossmann-like Domain"/>
    <property type="match status" value="1"/>
</dbReference>
<dbReference type="GO" id="GO:0005737">
    <property type="term" value="C:cytoplasm"/>
    <property type="evidence" value="ECO:0007669"/>
    <property type="project" value="TreeGrafter"/>
</dbReference>
<dbReference type="AlphaFoldDB" id="A0A2T7A5H4"/>
<dbReference type="Proteomes" id="UP000244722">
    <property type="component" value="Unassembled WGS sequence"/>
</dbReference>
<dbReference type="EMBL" id="NESQ01000018">
    <property type="protein sequence ID" value="PUU83001.1"/>
    <property type="molecule type" value="Genomic_DNA"/>
</dbReference>
<dbReference type="GO" id="GO:0000166">
    <property type="term" value="F:nucleotide binding"/>
    <property type="evidence" value="ECO:0007669"/>
    <property type="project" value="InterPro"/>
</dbReference>